<gene>
    <name evidence="3" type="ORF">EOE67_15960</name>
</gene>
<name>A0A437QIK5_9GAMM</name>
<dbReference type="Pfam" id="PF03929">
    <property type="entry name" value="PepSY_TM"/>
    <property type="match status" value="1"/>
</dbReference>
<keyword evidence="2" id="KW-0472">Membrane</keyword>
<evidence type="ECO:0000313" key="4">
    <source>
        <dbReference type="Proteomes" id="UP000283077"/>
    </source>
</evidence>
<proteinExistence type="predicted"/>
<organism evidence="3 4">
    <name type="scientific">Rheinheimera riviphila</name>
    <dbReference type="NCBI Taxonomy" id="1834037"/>
    <lineage>
        <taxon>Bacteria</taxon>
        <taxon>Pseudomonadati</taxon>
        <taxon>Pseudomonadota</taxon>
        <taxon>Gammaproteobacteria</taxon>
        <taxon>Chromatiales</taxon>
        <taxon>Chromatiaceae</taxon>
        <taxon>Rheinheimera</taxon>
    </lineage>
</organism>
<feature type="transmembrane region" description="Helical" evidence="2">
    <location>
        <begin position="171"/>
        <end position="193"/>
    </location>
</feature>
<reference evidence="3 4" key="1">
    <citation type="submission" date="2019-01" db="EMBL/GenBank/DDBJ databases">
        <authorList>
            <person name="Chen W.-M."/>
        </authorList>
    </citation>
    <scope>NUCLEOTIDE SEQUENCE [LARGE SCALE GENOMIC DNA]</scope>
    <source>
        <strain evidence="3 4">KYPC3</strain>
    </source>
</reference>
<evidence type="ECO:0000313" key="3">
    <source>
        <dbReference type="EMBL" id="RVU34361.1"/>
    </source>
</evidence>
<feature type="transmembrane region" description="Helical" evidence="2">
    <location>
        <begin position="214"/>
        <end position="246"/>
    </location>
</feature>
<dbReference type="PANTHER" id="PTHR34219">
    <property type="entry name" value="IRON-REGULATED INNER MEMBRANE PROTEIN-RELATED"/>
    <property type="match status" value="1"/>
</dbReference>
<dbReference type="AlphaFoldDB" id="A0A437QIK5"/>
<dbReference type="Proteomes" id="UP000283077">
    <property type="component" value="Unassembled WGS sequence"/>
</dbReference>
<dbReference type="PANTHER" id="PTHR34219:SF4">
    <property type="entry name" value="PEPSY DOMAIN-CONTAINING PROTEIN"/>
    <property type="match status" value="1"/>
</dbReference>
<dbReference type="EMBL" id="SACS01000019">
    <property type="protein sequence ID" value="RVU34361.1"/>
    <property type="molecule type" value="Genomic_DNA"/>
</dbReference>
<feature type="transmembrane region" description="Helical" evidence="2">
    <location>
        <begin position="443"/>
        <end position="460"/>
    </location>
</feature>
<feature type="transmembrane region" description="Helical" evidence="2">
    <location>
        <begin position="501"/>
        <end position="520"/>
    </location>
</feature>
<accession>A0A437QIK5</accession>
<keyword evidence="2" id="KW-1133">Transmembrane helix</keyword>
<feature type="region of interest" description="Disordered" evidence="1">
    <location>
        <begin position="111"/>
        <end position="131"/>
    </location>
</feature>
<evidence type="ECO:0000256" key="2">
    <source>
        <dbReference type="SAM" id="Phobius"/>
    </source>
</evidence>
<comment type="caution">
    <text evidence="3">The sequence shown here is derived from an EMBL/GenBank/DDBJ whole genome shotgun (WGS) entry which is preliminary data.</text>
</comment>
<keyword evidence="2" id="KW-0812">Transmembrane</keyword>
<keyword evidence="4" id="KW-1185">Reference proteome</keyword>
<dbReference type="InterPro" id="IPR005625">
    <property type="entry name" value="PepSY-ass_TM"/>
</dbReference>
<sequence>MLLGIKKDRRVKVKARFRDSMNWLHTWAGLVVGWVLFAVFLTGTLAYFQHEISRWMQPELPAAASPEQAVAQAQQYLQQHAAGSDRWTIVLPGDRGFTTDLFWRPAPVAETASATSVTQPEKRPTEKRPANRRFERASLAGDGTAATARETRGGQFFYRFHFDLYHLPVVWARWIVGVCSMLMLLALFTGIVIHKKIFKDFFTLQWRKGHKSWLDGHTLTSVLAVPFHLMITYTGLITLMFMYMALAVSANFPSSQQFFAQLQGDAPPVVASGQPVALVPLEQIFRQAQTELQGADISLITVHQPGDAAAVIELREASTNSLGSGGRELRYAGSSGLLLNAATAAPYPEQIRHLLINLHSGRFADPLLRWLYFLSGLAGTAMIGSGLILWSARRASQPGAAHIGHKLVHCLNGGTVLGLPLAVACFFWANRLLPLQWPNRPEWEIHGFFAGWLLMLLFSLLRNPKLLWRDGLRLLAAVYLCLPLLNFFSSDRHLGYSLWHADWVFAGIDLVFLVTGLCCLQTARVLQRRLASGSQSAIGGAATANLAETAGASNR</sequence>
<feature type="transmembrane region" description="Helical" evidence="2">
    <location>
        <begin position="411"/>
        <end position="431"/>
    </location>
</feature>
<feature type="transmembrane region" description="Helical" evidence="2">
    <location>
        <begin position="472"/>
        <end position="489"/>
    </location>
</feature>
<dbReference type="OrthoDB" id="9776609at2"/>
<feature type="transmembrane region" description="Helical" evidence="2">
    <location>
        <begin position="21"/>
        <end position="48"/>
    </location>
</feature>
<feature type="transmembrane region" description="Helical" evidence="2">
    <location>
        <begin position="370"/>
        <end position="390"/>
    </location>
</feature>
<feature type="compositionally biased region" description="Basic and acidic residues" evidence="1">
    <location>
        <begin position="120"/>
        <end position="131"/>
    </location>
</feature>
<protein>
    <submittedName>
        <fullName evidence="3">PepSY domain-containing protein</fullName>
    </submittedName>
</protein>
<evidence type="ECO:0000256" key="1">
    <source>
        <dbReference type="SAM" id="MobiDB-lite"/>
    </source>
</evidence>